<evidence type="ECO:0000259" key="2">
    <source>
        <dbReference type="PROSITE" id="PS50885"/>
    </source>
</evidence>
<evidence type="ECO:0000313" key="4">
    <source>
        <dbReference type="EMBL" id="WLD58816.1"/>
    </source>
</evidence>
<dbReference type="PANTHER" id="PTHR33121:SF23">
    <property type="entry name" value="CYCLIC DI-GMP PHOSPHODIESTERASE PDEB"/>
    <property type="match status" value="1"/>
</dbReference>
<dbReference type="SUPFAM" id="SSF141868">
    <property type="entry name" value="EAL domain-like"/>
    <property type="match status" value="1"/>
</dbReference>
<evidence type="ECO:0000259" key="1">
    <source>
        <dbReference type="PROSITE" id="PS50883"/>
    </source>
</evidence>
<dbReference type="InterPro" id="IPR003660">
    <property type="entry name" value="HAMP_dom"/>
</dbReference>
<dbReference type="CDD" id="cd01948">
    <property type="entry name" value="EAL"/>
    <property type="match status" value="1"/>
</dbReference>
<proteinExistence type="predicted"/>
<dbReference type="GO" id="GO:0007165">
    <property type="term" value="P:signal transduction"/>
    <property type="evidence" value="ECO:0007669"/>
    <property type="project" value="InterPro"/>
</dbReference>
<dbReference type="AlphaFoldDB" id="A0AB38YIC6"/>
<dbReference type="InterPro" id="IPR043128">
    <property type="entry name" value="Rev_trsase/Diguanyl_cyclase"/>
</dbReference>
<dbReference type="SMART" id="SM00052">
    <property type="entry name" value="EAL"/>
    <property type="match status" value="1"/>
</dbReference>
<reference evidence="4" key="1">
    <citation type="submission" date="2022-07" db="EMBL/GenBank/DDBJ databases">
        <title>Complete genome sequence of Salinispirillum sp. LH10-3-1 capable of multiple carbohydrate inversion isolated from a soda lake.</title>
        <authorList>
            <person name="Liu J."/>
            <person name="Zhai Y."/>
            <person name="Zhang H."/>
            <person name="Yang H."/>
            <person name="Qu J."/>
            <person name="Li J."/>
        </authorList>
    </citation>
    <scope>NUCLEOTIDE SEQUENCE</scope>
    <source>
        <strain evidence="4">LH 10-3-1</strain>
    </source>
</reference>
<dbReference type="EMBL" id="CP101717">
    <property type="protein sequence ID" value="WLD58816.1"/>
    <property type="molecule type" value="Genomic_DNA"/>
</dbReference>
<dbReference type="PROSITE" id="PS50885">
    <property type="entry name" value="HAMP"/>
    <property type="match status" value="1"/>
</dbReference>
<dbReference type="InterPro" id="IPR035919">
    <property type="entry name" value="EAL_sf"/>
</dbReference>
<dbReference type="SUPFAM" id="SSF55073">
    <property type="entry name" value="Nucleotide cyclase"/>
    <property type="match status" value="1"/>
</dbReference>
<dbReference type="Gene3D" id="6.20.270.20">
    <property type="entry name" value="LapD/MoxY periplasmic domain"/>
    <property type="match status" value="1"/>
</dbReference>
<dbReference type="Gene3D" id="3.20.20.450">
    <property type="entry name" value="EAL domain"/>
    <property type="match status" value="1"/>
</dbReference>
<dbReference type="PANTHER" id="PTHR33121">
    <property type="entry name" value="CYCLIC DI-GMP PHOSPHODIESTERASE PDEF"/>
    <property type="match status" value="1"/>
</dbReference>
<dbReference type="PROSITE" id="PS50887">
    <property type="entry name" value="GGDEF"/>
    <property type="match status" value="1"/>
</dbReference>
<dbReference type="GO" id="GO:0016020">
    <property type="term" value="C:membrane"/>
    <property type="evidence" value="ECO:0007669"/>
    <property type="project" value="InterPro"/>
</dbReference>
<evidence type="ECO:0000259" key="3">
    <source>
        <dbReference type="PROSITE" id="PS50887"/>
    </source>
</evidence>
<organism evidence="4">
    <name type="scientific">Salinispirillum sp. LH 10-3-1</name>
    <dbReference type="NCBI Taxonomy" id="2952525"/>
    <lineage>
        <taxon>Bacteria</taxon>
        <taxon>Pseudomonadati</taxon>
        <taxon>Pseudomonadota</taxon>
        <taxon>Gammaproteobacteria</taxon>
        <taxon>Oceanospirillales</taxon>
        <taxon>Saccharospirillaceae</taxon>
        <taxon>Salinispirillum</taxon>
    </lineage>
</organism>
<dbReference type="InterPro" id="IPR000160">
    <property type="entry name" value="GGDEF_dom"/>
</dbReference>
<dbReference type="PROSITE" id="PS50883">
    <property type="entry name" value="EAL"/>
    <property type="match status" value="1"/>
</dbReference>
<dbReference type="InterPro" id="IPR029787">
    <property type="entry name" value="Nucleotide_cyclase"/>
</dbReference>
<dbReference type="Pfam" id="PF00563">
    <property type="entry name" value="EAL"/>
    <property type="match status" value="1"/>
</dbReference>
<dbReference type="SMART" id="SM00267">
    <property type="entry name" value="GGDEF"/>
    <property type="match status" value="1"/>
</dbReference>
<dbReference type="GO" id="GO:0071111">
    <property type="term" value="F:cyclic-guanylate-specific phosphodiesterase activity"/>
    <property type="evidence" value="ECO:0007669"/>
    <property type="project" value="InterPro"/>
</dbReference>
<dbReference type="Gene3D" id="3.30.110.200">
    <property type="match status" value="1"/>
</dbReference>
<dbReference type="InterPro" id="IPR050706">
    <property type="entry name" value="Cyclic-di-GMP_PDE-like"/>
</dbReference>
<dbReference type="InterPro" id="IPR032244">
    <property type="entry name" value="LapD_MoxY_N"/>
</dbReference>
<dbReference type="InterPro" id="IPR042461">
    <property type="entry name" value="LapD_MoxY_peri_C"/>
</dbReference>
<feature type="domain" description="GGDEF" evidence="3">
    <location>
        <begin position="264"/>
        <end position="394"/>
    </location>
</feature>
<feature type="domain" description="EAL" evidence="1">
    <location>
        <begin position="404"/>
        <end position="634"/>
    </location>
</feature>
<dbReference type="RefSeq" id="WP_304996102.1">
    <property type="nucleotide sequence ID" value="NZ_CP101717.1"/>
</dbReference>
<dbReference type="InterPro" id="IPR001633">
    <property type="entry name" value="EAL_dom"/>
</dbReference>
<gene>
    <name evidence="4" type="ORF">NFC81_03225</name>
</gene>
<feature type="domain" description="HAMP" evidence="2">
    <location>
        <begin position="171"/>
        <end position="222"/>
    </location>
</feature>
<accession>A0AB38YIC6</accession>
<dbReference type="Gene3D" id="3.30.70.270">
    <property type="match status" value="1"/>
</dbReference>
<protein>
    <submittedName>
        <fullName evidence="4">EAL domain-containing protein</fullName>
    </submittedName>
</protein>
<dbReference type="Pfam" id="PF00990">
    <property type="entry name" value="GGDEF"/>
    <property type="match status" value="1"/>
</dbReference>
<sequence>MSLMKQLWLAIGCLMILAFGGSFLVSTYSARVYLEQQLQLKNIDNATSLALSMSQLDKDPVTIELLLAAQFDAGHYERITLTSPDGATLVERAYRGRVDTAAPNWFAQWVPIQAEPGEALVQDGWEQYGTLTVVSHTGFAVDSLWQGTVRLLQWFLAMGLLSGVGGTLFLKTVSRPLDTVVQQAEAIGDRRFVLSNEPRTHEFKRLVTAMNRLSERVRAMLEKETRQLDEYRRQMQHDAVTGLPNREYFFSVLDGVLHNDNEAATGTVVMARLLNLQEVNRALGRVETDNLLRRIGETFSAVPAAYSNCMAGRTNGSDFILLVPDRHDATALTRQVTQALHQLVDQYAQVNLGLPMATCTFGDTTERGPLMSQLDGALAQAEQIGNKGVVEVTATAAGPLHLSLDDWRIAIKDALAQQGLALGQYAVRTLDGDLIHFETPARLTIDGQERAAGYFVPWMARLGQLAELDLMVAQKALQELPNQQASLAINLSAESLADTSFVLQLTQALKEDTSHLSRLCLECHESSVLRHPAEFRALVSALKQLGCRIGLEHAGPNFAQLENLQDIGLDYIKIDGSLFNDIASQAAQQNFVRGLCSIGHSLGIEMIAQGIHTEDDFTLLRELGVDGVTGKAVS</sequence>
<name>A0AB38YIC6_9GAMM</name>
<dbReference type="Pfam" id="PF16448">
    <property type="entry name" value="LapD_MoxY_N"/>
    <property type="match status" value="1"/>
</dbReference>